<evidence type="ECO:0000313" key="2">
    <source>
        <dbReference type="Proteomes" id="UP001056120"/>
    </source>
</evidence>
<comment type="caution">
    <text evidence="1">The sequence shown here is derived from an EMBL/GenBank/DDBJ whole genome shotgun (WGS) entry which is preliminary data.</text>
</comment>
<dbReference type="Proteomes" id="UP001056120">
    <property type="component" value="Linkage Group LG16"/>
</dbReference>
<reference evidence="2" key="1">
    <citation type="journal article" date="2022" name="Mol. Ecol. Resour.">
        <title>The genomes of chicory, endive, great burdock and yacon provide insights into Asteraceae palaeo-polyploidization history and plant inulin production.</title>
        <authorList>
            <person name="Fan W."/>
            <person name="Wang S."/>
            <person name="Wang H."/>
            <person name="Wang A."/>
            <person name="Jiang F."/>
            <person name="Liu H."/>
            <person name="Zhao H."/>
            <person name="Xu D."/>
            <person name="Zhang Y."/>
        </authorList>
    </citation>
    <scope>NUCLEOTIDE SEQUENCE [LARGE SCALE GENOMIC DNA]</scope>
    <source>
        <strain evidence="2">cv. Yunnan</strain>
    </source>
</reference>
<proteinExistence type="predicted"/>
<sequence>MVEGDGGSGSNDKSNSNTTSLQCPMLNSVNYTIWAMRIRAIFNVHGVWEAIEPGTGTDVKKNNMAIALLFQSIPEDLLLQVGNLKTAKEMWDAVKVRHIGADRVREARLQTLMTEFEAMKMKDPSTIDEFASKLSGIASKAASLGTVIEEARLVRRFLNGLPKRFILMVASVEQLVDLKSIAFDDVVGRMKAYEERIKDEESYSRQNSRESSRGRGRGSYRGRGGGRSRDHSGQSRGSQEGFNDGDKQKGKNKDYSKVQCYRCDKFGHFVSRCPERKKDNQANLADAKEVDPSLFMVQSIQEVVFLNEEKVIPKNYKNGSSEQDLWYLDNGASNHMTGNISFFSELNKRVGGKVKFGDGSQVEICGKGSILLEGKLGEQRLLTDIYYIPSLRSNIISLGQATECGCDIRMKDNYLHMHDRQGRLLMNVTRSKNRLYTINLKMVKPVCLQARIDNENWLWHARLGHLSFETMKQMVEKEMVKGMPKINHENQICESCLVGKQTRQPFPKSASFRATRALELIHGDLCGPISPNTIAGSKYIFVLIDDFSRFMWTFVLKEKSDAFDTFKKFKVMVEVETKHKIKTLRTDRGGEFTSHEFNRFCEDEGIIRHLTAPYTPQQNGVVERRNRTLLEMIRSIMKARQVPNYMWGEAMRHSTNVINKTPTRALKNKTPYEMLKRKKPDLRFLKVFGCLAYSKIVGGIPKKLDDRSIRLVYLGSEKGSAAYRLYNPMTRKIVVSRDGDTKFDKKHGWNWVDNNAKNDEEDLAPGMFWVEFDSVIDTGVGYVNTETSSSQNDSENLGSNRNNSDGQGSPADELSPDSSRMSSPTASGMRPAVTGSRNQNPAQSSPTGTANSSTGAQFETPEPELRRSNRSTITPVRFNDYVLNSSIIDKDFLLLVDDEPVRFDDAKLKPEWMKAMRAEIDSINKNNTWDLTELPRGAKPIGLKWVFKVKRNADGSLNKHKARLVAKGYVQQPGVDFDEVFAPVARLETVRLLLSLAANEGWELHHLDVKSAFLHGDLKEEVYVVQPDGFVKGGEEHKVYKLSKALYGLRQAPRAWNTKLNGILLDMKFNRCSQEQAVYQKTVGTDVLLVGVYVDDLIVTGSKLNLIMEFKRGMAKNFEMSDLGMLTYYLGIEVYQGKDKIKIKQEAYAKKILTEAGMENCNPTKVPIDPNVKVSKFEDEEDFDATRYRKIVGCLRYLLQTRPDLAYSVGVVSRYMHCPKQSHASLIKQILRYLKGTCGYGITYTRGKNVLVGYSDSSHNIDQDDGRSTTGHVFYFGSSPITWCSQKQHTVALSSCEAEYMAASAAACQAVWLKELLSELVGKKFQAVVLRVDNTSAIALVKNPVFHGRSKHIKSRYHYIRECVDNEDIMVEHVSGVNQRADILTKALGRNKFKEMIEKLGVEDLSDTSPKLRG</sequence>
<reference evidence="1 2" key="2">
    <citation type="journal article" date="2022" name="Mol. Ecol. Resour.">
        <title>The genomes of chicory, endive, great burdock and yacon provide insights into Asteraceae paleo-polyploidization history and plant inulin production.</title>
        <authorList>
            <person name="Fan W."/>
            <person name="Wang S."/>
            <person name="Wang H."/>
            <person name="Wang A."/>
            <person name="Jiang F."/>
            <person name="Liu H."/>
            <person name="Zhao H."/>
            <person name="Xu D."/>
            <person name="Zhang Y."/>
        </authorList>
    </citation>
    <scope>NUCLEOTIDE SEQUENCE [LARGE SCALE GENOMIC DNA]</scope>
    <source>
        <strain evidence="2">cv. Yunnan</strain>
        <tissue evidence="1">Leaves</tissue>
    </source>
</reference>
<keyword evidence="2" id="KW-1185">Reference proteome</keyword>
<dbReference type="EMBL" id="CM042033">
    <property type="protein sequence ID" value="KAI3774391.1"/>
    <property type="molecule type" value="Genomic_DNA"/>
</dbReference>
<organism evidence="1 2">
    <name type="scientific">Smallanthus sonchifolius</name>
    <dbReference type="NCBI Taxonomy" id="185202"/>
    <lineage>
        <taxon>Eukaryota</taxon>
        <taxon>Viridiplantae</taxon>
        <taxon>Streptophyta</taxon>
        <taxon>Embryophyta</taxon>
        <taxon>Tracheophyta</taxon>
        <taxon>Spermatophyta</taxon>
        <taxon>Magnoliopsida</taxon>
        <taxon>eudicotyledons</taxon>
        <taxon>Gunneridae</taxon>
        <taxon>Pentapetalae</taxon>
        <taxon>asterids</taxon>
        <taxon>campanulids</taxon>
        <taxon>Asterales</taxon>
        <taxon>Asteraceae</taxon>
        <taxon>Asteroideae</taxon>
        <taxon>Heliantheae alliance</taxon>
        <taxon>Millerieae</taxon>
        <taxon>Smallanthus</taxon>
    </lineage>
</organism>
<name>A0ACB9FU88_9ASTR</name>
<protein>
    <submittedName>
        <fullName evidence="1">Uncharacterized protein</fullName>
    </submittedName>
</protein>
<gene>
    <name evidence="1" type="ORF">L1987_48944</name>
</gene>
<evidence type="ECO:0000313" key="1">
    <source>
        <dbReference type="EMBL" id="KAI3774391.1"/>
    </source>
</evidence>
<accession>A0ACB9FU88</accession>